<name>A0A177CTY1_9PLEO</name>
<evidence type="ECO:0000256" key="2">
    <source>
        <dbReference type="ARBA" id="ARBA00022797"/>
    </source>
</evidence>
<protein>
    <submittedName>
        <fullName evidence="6">Epocide hydrolase domain-containing protein</fullName>
    </submittedName>
</protein>
<keyword evidence="2" id="KW-0058">Aromatic hydrocarbons catabolism</keyword>
<dbReference type="EMBL" id="KV441549">
    <property type="protein sequence ID" value="OAG10995.1"/>
    <property type="molecule type" value="Genomic_DNA"/>
</dbReference>
<dbReference type="OrthoDB" id="7130006at2759"/>
<evidence type="ECO:0000256" key="1">
    <source>
        <dbReference type="ARBA" id="ARBA00010088"/>
    </source>
</evidence>
<dbReference type="Gene3D" id="3.40.50.1820">
    <property type="entry name" value="alpha/beta hydrolase"/>
    <property type="match status" value="1"/>
</dbReference>
<evidence type="ECO:0000313" key="7">
    <source>
        <dbReference type="Proteomes" id="UP000077069"/>
    </source>
</evidence>
<evidence type="ECO:0000313" key="6">
    <source>
        <dbReference type="EMBL" id="OAG10995.1"/>
    </source>
</evidence>
<reference evidence="6 7" key="1">
    <citation type="submission" date="2016-05" db="EMBL/GenBank/DDBJ databases">
        <title>Comparative analysis of secretome profiles of manganese(II)-oxidizing ascomycete fungi.</title>
        <authorList>
            <consortium name="DOE Joint Genome Institute"/>
            <person name="Zeiner C.A."/>
            <person name="Purvine S.O."/>
            <person name="Zink E.M."/>
            <person name="Wu S."/>
            <person name="Pasa-Tolic L."/>
            <person name="Chaput D.L."/>
            <person name="Haridas S."/>
            <person name="Grigoriev I.V."/>
            <person name="Santelli C.M."/>
            <person name="Hansel C.M."/>
        </authorList>
    </citation>
    <scope>NUCLEOTIDE SEQUENCE [LARGE SCALE GENOMIC DNA]</scope>
    <source>
        <strain evidence="6 7">AP3s5-JAC2a</strain>
    </source>
</reference>
<organism evidence="6 7">
    <name type="scientific">Paraphaeosphaeria sporulosa</name>
    <dbReference type="NCBI Taxonomy" id="1460663"/>
    <lineage>
        <taxon>Eukaryota</taxon>
        <taxon>Fungi</taxon>
        <taxon>Dikarya</taxon>
        <taxon>Ascomycota</taxon>
        <taxon>Pezizomycotina</taxon>
        <taxon>Dothideomycetes</taxon>
        <taxon>Pleosporomycetidae</taxon>
        <taxon>Pleosporales</taxon>
        <taxon>Massarineae</taxon>
        <taxon>Didymosphaeriaceae</taxon>
        <taxon>Paraphaeosphaeria</taxon>
    </lineage>
</organism>
<keyword evidence="4" id="KW-0472">Membrane</keyword>
<keyword evidence="7" id="KW-1185">Reference proteome</keyword>
<dbReference type="InterPro" id="IPR029058">
    <property type="entry name" value="AB_hydrolase_fold"/>
</dbReference>
<comment type="similarity">
    <text evidence="1">Belongs to the peptidase S33 family.</text>
</comment>
<evidence type="ECO:0000256" key="4">
    <source>
        <dbReference type="SAM" id="Phobius"/>
    </source>
</evidence>
<feature type="transmembrane region" description="Helical" evidence="4">
    <location>
        <begin position="20"/>
        <end position="37"/>
    </location>
</feature>
<dbReference type="RefSeq" id="XP_018041360.1">
    <property type="nucleotide sequence ID" value="XM_018181816.1"/>
</dbReference>
<dbReference type="GO" id="GO:0004301">
    <property type="term" value="F:epoxide hydrolase activity"/>
    <property type="evidence" value="ECO:0007669"/>
    <property type="project" value="TreeGrafter"/>
</dbReference>
<dbReference type="GO" id="GO:0097176">
    <property type="term" value="P:epoxide metabolic process"/>
    <property type="evidence" value="ECO:0007669"/>
    <property type="project" value="TreeGrafter"/>
</dbReference>
<dbReference type="InterPro" id="IPR010497">
    <property type="entry name" value="Epoxide_hydro_N"/>
</dbReference>
<sequence>MLAVQSTNFTASILGPHHGITVVYLLLLLMLRTLFCIDIKITSGLASPSLVGTLRHHLFSRHFRERQTKQIPRAHATATMKIEPFKINVPQSEIDALHTRLANTRWAPELDNDDWTSGVNGTYLRELVTYWQSRFDWRAQEAHINNFPQFLAEIDGIPIHFIHVRGKGPSPVPILLNHGWPWTFWDFKAVIAALADPAAHGGDPGDAFDVVVPSLPGFAFSGPLPRTGVGYVETADMWVKLMRELGYERFVTHGGDAGAFVSARLGHAHPDSIIGVHLSFPVLPGVPFGPDDQSRMTPEERTLMEGQDRGQGAFIHVLINALDPQTLAWAVHDSPVGLAAWLLLRRRAWSDCRGDVETRFDKDTLLTHVSLYWLTNSFVSSELFCRASGFPQPMALANDIKPEISVPTAVAVLPKDLFYRPRSIFAAHSDLRQWTLFPSGGHFGAAEEPGLITEDIRSFVHPLRNG</sequence>
<dbReference type="InterPro" id="IPR000639">
    <property type="entry name" value="Epox_hydrolase-like"/>
</dbReference>
<dbReference type="STRING" id="1460663.A0A177CTY1"/>
<dbReference type="PANTHER" id="PTHR21661">
    <property type="entry name" value="EPOXIDE HYDROLASE 1-RELATED"/>
    <property type="match status" value="1"/>
</dbReference>
<gene>
    <name evidence="6" type="ORF">CC84DRAFT_1203279</name>
</gene>
<dbReference type="PRINTS" id="PR00412">
    <property type="entry name" value="EPOXHYDRLASE"/>
</dbReference>
<proteinExistence type="inferred from homology"/>
<dbReference type="InterPro" id="IPR016292">
    <property type="entry name" value="Epoxide_hydrolase"/>
</dbReference>
<dbReference type="SUPFAM" id="SSF53474">
    <property type="entry name" value="alpha/beta-Hydrolases"/>
    <property type="match status" value="1"/>
</dbReference>
<dbReference type="PIRSF" id="PIRSF001112">
    <property type="entry name" value="Epoxide_hydrolase"/>
    <property type="match status" value="1"/>
</dbReference>
<dbReference type="Proteomes" id="UP000077069">
    <property type="component" value="Unassembled WGS sequence"/>
</dbReference>
<dbReference type="GeneID" id="28765302"/>
<dbReference type="InParanoid" id="A0A177CTY1"/>
<evidence type="ECO:0000256" key="3">
    <source>
        <dbReference type="ARBA" id="ARBA00022801"/>
    </source>
</evidence>
<keyword evidence="4" id="KW-1133">Transmembrane helix</keyword>
<keyword evidence="4" id="KW-0812">Transmembrane</keyword>
<dbReference type="AlphaFoldDB" id="A0A177CTY1"/>
<accession>A0A177CTY1</accession>
<evidence type="ECO:0000259" key="5">
    <source>
        <dbReference type="Pfam" id="PF06441"/>
    </source>
</evidence>
<keyword evidence="3 6" id="KW-0378">Hydrolase</keyword>
<dbReference type="PANTHER" id="PTHR21661:SF35">
    <property type="entry name" value="EPOXIDE HYDROLASE"/>
    <property type="match status" value="1"/>
</dbReference>
<feature type="domain" description="Epoxide hydrolase N-terminal" evidence="5">
    <location>
        <begin position="82"/>
        <end position="187"/>
    </location>
</feature>
<dbReference type="Pfam" id="PF06441">
    <property type="entry name" value="EHN"/>
    <property type="match status" value="1"/>
</dbReference>